<protein>
    <submittedName>
        <fullName evidence="1">Uncharacterized protein</fullName>
    </submittedName>
</protein>
<proteinExistence type="predicted"/>
<evidence type="ECO:0000313" key="1">
    <source>
        <dbReference type="EMBL" id="MDC0708419.1"/>
    </source>
</evidence>
<evidence type="ECO:0000313" key="2">
    <source>
        <dbReference type="Proteomes" id="UP001221838"/>
    </source>
</evidence>
<organism evidence="1 2">
    <name type="scientific">Stigmatella ashevillensis</name>
    <dbReference type="NCBI Taxonomy" id="2995309"/>
    <lineage>
        <taxon>Bacteria</taxon>
        <taxon>Pseudomonadati</taxon>
        <taxon>Myxococcota</taxon>
        <taxon>Myxococcia</taxon>
        <taxon>Myxococcales</taxon>
        <taxon>Cystobacterineae</taxon>
        <taxon>Archangiaceae</taxon>
        <taxon>Stigmatella</taxon>
    </lineage>
</organism>
<comment type="caution">
    <text evidence="1">The sequence shown here is derived from an EMBL/GenBank/DDBJ whole genome shotgun (WGS) entry which is preliminary data.</text>
</comment>
<keyword evidence="2" id="KW-1185">Reference proteome</keyword>
<name>A0ABT5D420_9BACT</name>
<sequence length="231" mass="25361">MASEAQPTPRFFVLDEDMFGSHGTRFDKAEPINRGDAPRCPPCNKVLSSLQWLMPYRAELELYGKDFGDFVQGSGNSILISERMAGGFQAKGLSGLLGFHPVEVVRVARKRKGPKPAEMPGYVVVTPCFGSAAVDVKRSRLRYNEPVTCSECRSAGLDSVHGFVLEPGTWQGEDVFHARGIAGSIIVSERFSEFVTRHGLTNMKLIPTEEYVSDPLRMGSPDAAFVNSDED</sequence>
<accession>A0ABT5D420</accession>
<reference evidence="1 2" key="1">
    <citation type="submission" date="2022-11" db="EMBL/GenBank/DDBJ databases">
        <title>Minimal conservation of predation-associated metabolite biosynthetic gene clusters underscores biosynthetic potential of Myxococcota including descriptions for ten novel species: Archangium lansinium sp. nov., Myxococcus landrumus sp. nov., Nannocystis bai.</title>
        <authorList>
            <person name="Ahearne A."/>
            <person name="Stevens C."/>
            <person name="Dowd S."/>
        </authorList>
    </citation>
    <scope>NUCLEOTIDE SEQUENCE [LARGE SCALE GENOMIC DNA]</scope>
    <source>
        <strain evidence="1 2">NCWAL01</strain>
    </source>
</reference>
<gene>
    <name evidence="1" type="ORF">POL68_08065</name>
</gene>
<dbReference type="EMBL" id="JAQNDM010000002">
    <property type="protein sequence ID" value="MDC0708419.1"/>
    <property type="molecule type" value="Genomic_DNA"/>
</dbReference>
<dbReference type="Proteomes" id="UP001221838">
    <property type="component" value="Unassembled WGS sequence"/>
</dbReference>
<dbReference type="RefSeq" id="WP_272136250.1">
    <property type="nucleotide sequence ID" value="NZ_JAQNDM010000002.1"/>
</dbReference>